<evidence type="ECO:0000313" key="2">
    <source>
        <dbReference type="EMBL" id="KGG87704.1"/>
    </source>
</evidence>
<reference evidence="2 3" key="1">
    <citation type="submission" date="2013-09" db="EMBL/GenBank/DDBJ databases">
        <title>High correlation between genotypes and phenotypes of environmental bacteria Comamonas testosteroni strains.</title>
        <authorList>
            <person name="Liu L."/>
            <person name="Zhu W."/>
            <person name="Xia X."/>
            <person name="Xu B."/>
            <person name="Luo M."/>
            <person name="Wang G."/>
        </authorList>
    </citation>
    <scope>NUCLEOTIDE SEQUENCE [LARGE SCALE GENOMIC DNA]</scope>
    <source>
        <strain evidence="2 3">JL14</strain>
    </source>
</reference>
<dbReference type="Proteomes" id="UP000029567">
    <property type="component" value="Unassembled WGS sequence"/>
</dbReference>
<protein>
    <submittedName>
        <fullName evidence="2">Uncharacterized protein</fullName>
    </submittedName>
</protein>
<proteinExistence type="predicted"/>
<sequence>MTKDVRWEKALTAPLDQTRCMDLAYGEYDATRPLYRCAACLDFGEKSLHKYVDECPSFEE</sequence>
<organism evidence="2 3">
    <name type="scientific">Comamonas thiooxydans</name>
    <dbReference type="NCBI Taxonomy" id="363952"/>
    <lineage>
        <taxon>Bacteria</taxon>
        <taxon>Pseudomonadati</taxon>
        <taxon>Pseudomonadota</taxon>
        <taxon>Betaproteobacteria</taxon>
        <taxon>Burkholderiales</taxon>
        <taxon>Comamonadaceae</taxon>
        <taxon>Comamonas</taxon>
    </lineage>
</organism>
<comment type="caution">
    <text evidence="2">The sequence shown here is derived from an EMBL/GenBank/DDBJ whole genome shotgun (WGS) entry which is preliminary data.</text>
</comment>
<dbReference type="EMBL" id="AWTN01000114">
    <property type="protein sequence ID" value="KGG86179.1"/>
    <property type="molecule type" value="Genomic_DNA"/>
</dbReference>
<dbReference type="AlphaFoldDB" id="A0A0E3BGN9"/>
<name>A0A0E3BGN9_9BURK</name>
<dbReference type="EMBL" id="AWTN01000106">
    <property type="protein sequence ID" value="KGG87704.1"/>
    <property type="molecule type" value="Genomic_DNA"/>
</dbReference>
<accession>A0A0E3BGN9</accession>
<evidence type="ECO:0000313" key="3">
    <source>
        <dbReference type="Proteomes" id="UP000029567"/>
    </source>
</evidence>
<evidence type="ECO:0000313" key="1">
    <source>
        <dbReference type="EMBL" id="KGG86179.1"/>
    </source>
</evidence>
<gene>
    <name evidence="2" type="ORF">P245_19830</name>
    <name evidence="1" type="ORF">P245_20900</name>
</gene>